<dbReference type="Pfam" id="PF13649">
    <property type="entry name" value="Methyltransf_25"/>
    <property type="match status" value="1"/>
</dbReference>
<name>A0A1E1LVV2_RHYSE</name>
<gene>
    <name evidence="2" type="ORF">RSE6_00672</name>
</gene>
<accession>A0A1E1LVV2</accession>
<dbReference type="InterPro" id="IPR029063">
    <property type="entry name" value="SAM-dependent_MTases_sf"/>
</dbReference>
<dbReference type="Gene3D" id="3.40.50.150">
    <property type="entry name" value="Vaccinia Virus protein VP39"/>
    <property type="match status" value="1"/>
</dbReference>
<evidence type="ECO:0000259" key="1">
    <source>
        <dbReference type="Pfam" id="PF13649"/>
    </source>
</evidence>
<protein>
    <recommendedName>
        <fullName evidence="1">Methyltransferase domain-containing protein</fullName>
    </recommendedName>
</protein>
<proteinExistence type="predicted"/>
<feature type="domain" description="Methyltransferase" evidence="1">
    <location>
        <begin position="46"/>
        <end position="147"/>
    </location>
</feature>
<sequence>MAASKPDASFHSKHSNHHESMASNWTLSVAVGMLPHLSPITSTSYILDNVCVTGLVTDLLKSHYPALRMFGTDATPGTIEACDSKIATTKWFDTITSSICDSRTLTGIENESFTHVITNFGFPPDLTDRCSPMKATREMWRLLKPGGMADASIWKVEAAARRISPNERPYAWTLPSDWSDAGWLQETKAEIGFGDNVTVKQIGGSASTESLERLVANMMCDKGMFCKGHSEEEFDGMAEVLGEELKKWEAWYEDEEGFGIIIDSWVAFATK</sequence>
<dbReference type="InterPro" id="IPR041698">
    <property type="entry name" value="Methyltransf_25"/>
</dbReference>
<organism evidence="2 3">
    <name type="scientific">Rhynchosporium secalis</name>
    <name type="common">Barley scald fungus</name>
    <dbReference type="NCBI Taxonomy" id="38038"/>
    <lineage>
        <taxon>Eukaryota</taxon>
        <taxon>Fungi</taxon>
        <taxon>Dikarya</taxon>
        <taxon>Ascomycota</taxon>
        <taxon>Pezizomycotina</taxon>
        <taxon>Leotiomycetes</taxon>
        <taxon>Helotiales</taxon>
        <taxon>Ploettnerulaceae</taxon>
        <taxon>Rhynchosporium</taxon>
    </lineage>
</organism>
<reference evidence="3" key="1">
    <citation type="submission" date="2016-03" db="EMBL/GenBank/DDBJ databases">
        <authorList>
            <person name="Guldener U."/>
        </authorList>
    </citation>
    <scope>NUCLEOTIDE SEQUENCE [LARGE SCALE GENOMIC DNA]</scope>
</reference>
<dbReference type="CDD" id="cd02440">
    <property type="entry name" value="AdoMet_MTases"/>
    <property type="match status" value="1"/>
</dbReference>
<dbReference type="Proteomes" id="UP000177625">
    <property type="component" value="Unassembled WGS sequence"/>
</dbReference>
<evidence type="ECO:0000313" key="3">
    <source>
        <dbReference type="Proteomes" id="UP000177625"/>
    </source>
</evidence>
<dbReference type="SUPFAM" id="SSF53335">
    <property type="entry name" value="S-adenosyl-L-methionine-dependent methyltransferases"/>
    <property type="match status" value="1"/>
</dbReference>
<keyword evidence="3" id="KW-1185">Reference proteome</keyword>
<evidence type="ECO:0000313" key="2">
    <source>
        <dbReference type="EMBL" id="CZT40994.1"/>
    </source>
</evidence>
<dbReference type="EMBL" id="FJVC01000013">
    <property type="protein sequence ID" value="CZT40994.1"/>
    <property type="molecule type" value="Genomic_DNA"/>
</dbReference>
<dbReference type="AlphaFoldDB" id="A0A1E1LVV2"/>